<protein>
    <submittedName>
        <fullName evidence="1">Uncharacterized protein</fullName>
    </submittedName>
</protein>
<sequence length="101" mass="12134">MEDGIVPFKAMLDYILPEIISHYPELTMKYYDTIICVWPQTFWTMKQRNHWKLDSYLQMKPLRYSPCQDKKIFTSLNELLGEKDWVRELLKNGSGEPFDEP</sequence>
<dbReference type="EMBL" id="BMAU01021309">
    <property type="protein sequence ID" value="GFY11864.1"/>
    <property type="molecule type" value="Genomic_DNA"/>
</dbReference>
<evidence type="ECO:0000313" key="1">
    <source>
        <dbReference type="EMBL" id="GFY11864.1"/>
    </source>
</evidence>
<proteinExistence type="predicted"/>
<dbReference type="Proteomes" id="UP000887159">
    <property type="component" value="Unassembled WGS sequence"/>
</dbReference>
<dbReference type="AlphaFoldDB" id="A0A8X6SE15"/>
<accession>A0A8X6SE15</accession>
<organism evidence="1 2">
    <name type="scientific">Trichonephila clavipes</name>
    <name type="common">Golden silk orbweaver</name>
    <name type="synonym">Nephila clavipes</name>
    <dbReference type="NCBI Taxonomy" id="2585209"/>
    <lineage>
        <taxon>Eukaryota</taxon>
        <taxon>Metazoa</taxon>
        <taxon>Ecdysozoa</taxon>
        <taxon>Arthropoda</taxon>
        <taxon>Chelicerata</taxon>
        <taxon>Arachnida</taxon>
        <taxon>Araneae</taxon>
        <taxon>Araneomorphae</taxon>
        <taxon>Entelegynae</taxon>
        <taxon>Araneoidea</taxon>
        <taxon>Nephilidae</taxon>
        <taxon>Trichonephila</taxon>
    </lineage>
</organism>
<name>A0A8X6SE15_TRICX</name>
<gene>
    <name evidence="1" type="ORF">TNCV_4973641</name>
</gene>
<evidence type="ECO:0000313" key="2">
    <source>
        <dbReference type="Proteomes" id="UP000887159"/>
    </source>
</evidence>
<comment type="caution">
    <text evidence="1">The sequence shown here is derived from an EMBL/GenBank/DDBJ whole genome shotgun (WGS) entry which is preliminary data.</text>
</comment>
<keyword evidence="2" id="KW-1185">Reference proteome</keyword>
<reference evidence="1" key="1">
    <citation type="submission" date="2020-08" db="EMBL/GenBank/DDBJ databases">
        <title>Multicomponent nature underlies the extraordinary mechanical properties of spider dragline silk.</title>
        <authorList>
            <person name="Kono N."/>
            <person name="Nakamura H."/>
            <person name="Mori M."/>
            <person name="Yoshida Y."/>
            <person name="Ohtoshi R."/>
            <person name="Malay A.D."/>
            <person name="Moran D.A.P."/>
            <person name="Tomita M."/>
            <person name="Numata K."/>
            <person name="Arakawa K."/>
        </authorList>
    </citation>
    <scope>NUCLEOTIDE SEQUENCE</scope>
</reference>